<keyword evidence="5" id="KW-0804">Transcription</keyword>
<keyword evidence="6" id="KW-0539">Nucleus</keyword>
<evidence type="ECO:0000259" key="7">
    <source>
        <dbReference type="PROSITE" id="PS51519"/>
    </source>
</evidence>
<evidence type="ECO:0000256" key="5">
    <source>
        <dbReference type="ARBA" id="ARBA00023163"/>
    </source>
</evidence>
<evidence type="ECO:0000256" key="3">
    <source>
        <dbReference type="ARBA" id="ARBA00023054"/>
    </source>
</evidence>
<sequence>MDPRLMCHFDDTGCDSPRSSHLSDEDDLQRVARLQAKKAMIVQSPVCNFEAFSHFFHLPLKAAAEKFGVRATAFKKRCRSIGIRHWPYRKVRSLKRSLQELNRCKENGILNDKQLYQFETFKKQLDKLMSPVTYGIDPSGQIMHAFVDDDDDFDSGDDMCSVGSPRYGASFSDCSISPSEMDKSSSQAFPDYPNDVHTNFDKLPPLRKPSSMVRPHAVPRIHKALTAILQQNTAFQCIPRTINVPVLADMPALTLRMTSKDLSSVHGPKTAAPSAAMDSYFDRPLHMHHLDEYMDHHQGDVGDDDQVCPMVDDDIMLTDIKYEEDEAVFHDGVDYSGERFFDDVFLQISPDYGCLV</sequence>
<gene>
    <name evidence="8" type="ORF">DYB32_003137</name>
</gene>
<evidence type="ECO:0000313" key="8">
    <source>
        <dbReference type="EMBL" id="RHY31818.1"/>
    </source>
</evidence>
<comment type="caution">
    <text evidence="8">The sequence shown here is derived from an EMBL/GenBank/DDBJ whole genome shotgun (WGS) entry which is preliminary data.</text>
</comment>
<dbReference type="Proteomes" id="UP000285060">
    <property type="component" value="Unassembled WGS sequence"/>
</dbReference>
<dbReference type="PANTHER" id="PTHR46373:SF2">
    <property type="entry name" value="RWP-RK DOMAIN-CONTAINING PROTEIN"/>
    <property type="match status" value="1"/>
</dbReference>
<evidence type="ECO:0000256" key="6">
    <source>
        <dbReference type="ARBA" id="ARBA00023242"/>
    </source>
</evidence>
<keyword evidence="4" id="KW-0238">DNA-binding</keyword>
<protein>
    <recommendedName>
        <fullName evidence="7">RWP-RK domain-containing protein</fullName>
    </recommendedName>
</protein>
<evidence type="ECO:0000256" key="1">
    <source>
        <dbReference type="ARBA" id="ARBA00004049"/>
    </source>
</evidence>
<dbReference type="PANTHER" id="PTHR46373">
    <property type="entry name" value="PROTEIN RKD4"/>
    <property type="match status" value="1"/>
</dbReference>
<dbReference type="InterPro" id="IPR044607">
    <property type="entry name" value="RKD-like"/>
</dbReference>
<dbReference type="GO" id="GO:0003700">
    <property type="term" value="F:DNA-binding transcription factor activity"/>
    <property type="evidence" value="ECO:0007669"/>
    <property type="project" value="InterPro"/>
</dbReference>
<dbReference type="GO" id="GO:0003677">
    <property type="term" value="F:DNA binding"/>
    <property type="evidence" value="ECO:0007669"/>
    <property type="project" value="UniProtKB-KW"/>
</dbReference>
<name>A0A3R6YBW2_9STRA</name>
<dbReference type="PROSITE" id="PS51519">
    <property type="entry name" value="RWP_RK"/>
    <property type="match status" value="1"/>
</dbReference>
<accession>A0A3R6YBW2</accession>
<keyword evidence="2" id="KW-0805">Transcription regulation</keyword>
<dbReference type="InterPro" id="IPR003035">
    <property type="entry name" value="RWP-RK_dom"/>
</dbReference>
<proteinExistence type="predicted"/>
<dbReference type="VEuPathDB" id="FungiDB:H310_01328"/>
<keyword evidence="3" id="KW-0175">Coiled coil</keyword>
<evidence type="ECO:0000256" key="2">
    <source>
        <dbReference type="ARBA" id="ARBA00023015"/>
    </source>
</evidence>
<reference evidence="8 9" key="1">
    <citation type="submission" date="2018-08" db="EMBL/GenBank/DDBJ databases">
        <title>Aphanomyces genome sequencing and annotation.</title>
        <authorList>
            <person name="Minardi D."/>
            <person name="Oidtmann B."/>
            <person name="Van Der Giezen M."/>
            <person name="Studholme D.J."/>
        </authorList>
    </citation>
    <scope>NUCLEOTIDE SEQUENCE [LARGE SCALE GENOMIC DNA]</scope>
    <source>
        <strain evidence="8 9">NJM0002</strain>
    </source>
</reference>
<comment type="function">
    <text evidence="1">Putative transcription factor.</text>
</comment>
<dbReference type="Pfam" id="PF02042">
    <property type="entry name" value="RWP-RK"/>
    <property type="match status" value="1"/>
</dbReference>
<feature type="domain" description="RWP-RK" evidence="7">
    <location>
        <begin position="29"/>
        <end position="114"/>
    </location>
</feature>
<evidence type="ECO:0000256" key="4">
    <source>
        <dbReference type="ARBA" id="ARBA00023125"/>
    </source>
</evidence>
<evidence type="ECO:0000313" key="9">
    <source>
        <dbReference type="Proteomes" id="UP000285060"/>
    </source>
</evidence>
<keyword evidence="9" id="KW-1185">Reference proteome</keyword>
<dbReference type="AlphaFoldDB" id="A0A3R6YBW2"/>
<dbReference type="EMBL" id="QUSY01000183">
    <property type="protein sequence ID" value="RHY31818.1"/>
    <property type="molecule type" value="Genomic_DNA"/>
</dbReference>
<organism evidence="8 9">
    <name type="scientific">Aphanomyces invadans</name>
    <dbReference type="NCBI Taxonomy" id="157072"/>
    <lineage>
        <taxon>Eukaryota</taxon>
        <taxon>Sar</taxon>
        <taxon>Stramenopiles</taxon>
        <taxon>Oomycota</taxon>
        <taxon>Saprolegniomycetes</taxon>
        <taxon>Saprolegniales</taxon>
        <taxon>Verrucalvaceae</taxon>
        <taxon>Aphanomyces</taxon>
    </lineage>
</organism>